<gene>
    <name evidence="2" type="ORF">METZ01_LOCUS206833</name>
</gene>
<feature type="domain" description="UspA" evidence="1">
    <location>
        <begin position="2"/>
        <end position="140"/>
    </location>
</feature>
<protein>
    <recommendedName>
        <fullName evidence="1">UspA domain-containing protein</fullName>
    </recommendedName>
</protein>
<dbReference type="SUPFAM" id="SSF52402">
    <property type="entry name" value="Adenine nucleotide alpha hydrolases-like"/>
    <property type="match status" value="1"/>
</dbReference>
<dbReference type="PANTHER" id="PTHR31964">
    <property type="entry name" value="ADENINE NUCLEOTIDE ALPHA HYDROLASES-LIKE SUPERFAMILY PROTEIN"/>
    <property type="match status" value="1"/>
</dbReference>
<dbReference type="EMBL" id="UINC01046232">
    <property type="protein sequence ID" value="SVB53979.1"/>
    <property type="molecule type" value="Genomic_DNA"/>
</dbReference>
<dbReference type="AlphaFoldDB" id="A0A382EU98"/>
<dbReference type="InterPro" id="IPR006016">
    <property type="entry name" value="UspA"/>
</dbReference>
<dbReference type="PANTHER" id="PTHR31964:SF113">
    <property type="entry name" value="USPA DOMAIN-CONTAINING PROTEIN"/>
    <property type="match status" value="1"/>
</dbReference>
<dbReference type="Pfam" id="PF00582">
    <property type="entry name" value="Usp"/>
    <property type="match status" value="1"/>
</dbReference>
<name>A0A382EU98_9ZZZZ</name>
<proteinExistence type="predicted"/>
<sequence>MDGSRNSYRGLDEAMSLVSQCTRWINSGKMASIIGIYVKDTPGVYALHPIGSISLAVGKEGKRVIAQARTKCAKKGIAFSGKILGGDPPYDIVRFAHNKRNGISMIVIGARGRGTLKGIFLGSVSNYVIHKSKIPVLVVK</sequence>
<dbReference type="InterPro" id="IPR014729">
    <property type="entry name" value="Rossmann-like_a/b/a_fold"/>
</dbReference>
<evidence type="ECO:0000259" key="1">
    <source>
        <dbReference type="Pfam" id="PF00582"/>
    </source>
</evidence>
<dbReference type="InterPro" id="IPR006015">
    <property type="entry name" value="Universal_stress_UspA"/>
</dbReference>
<accession>A0A382EU98</accession>
<organism evidence="2">
    <name type="scientific">marine metagenome</name>
    <dbReference type="NCBI Taxonomy" id="408172"/>
    <lineage>
        <taxon>unclassified sequences</taxon>
        <taxon>metagenomes</taxon>
        <taxon>ecological metagenomes</taxon>
    </lineage>
</organism>
<dbReference type="PRINTS" id="PR01438">
    <property type="entry name" value="UNVRSLSTRESS"/>
</dbReference>
<dbReference type="CDD" id="cd00293">
    <property type="entry name" value="USP-like"/>
    <property type="match status" value="1"/>
</dbReference>
<reference evidence="2" key="1">
    <citation type="submission" date="2018-05" db="EMBL/GenBank/DDBJ databases">
        <authorList>
            <person name="Lanie J.A."/>
            <person name="Ng W.-L."/>
            <person name="Kazmierczak K.M."/>
            <person name="Andrzejewski T.M."/>
            <person name="Davidsen T.M."/>
            <person name="Wayne K.J."/>
            <person name="Tettelin H."/>
            <person name="Glass J.I."/>
            <person name="Rusch D."/>
            <person name="Podicherti R."/>
            <person name="Tsui H.-C.T."/>
            <person name="Winkler M.E."/>
        </authorList>
    </citation>
    <scope>NUCLEOTIDE SEQUENCE</scope>
</reference>
<dbReference type="Gene3D" id="3.40.50.620">
    <property type="entry name" value="HUPs"/>
    <property type="match status" value="1"/>
</dbReference>
<evidence type="ECO:0000313" key="2">
    <source>
        <dbReference type="EMBL" id="SVB53979.1"/>
    </source>
</evidence>